<protein>
    <submittedName>
        <fullName evidence="4">Putative RING finger protein</fullName>
    </submittedName>
</protein>
<evidence type="ECO:0000256" key="1">
    <source>
        <dbReference type="ARBA" id="ARBA00004496"/>
    </source>
</evidence>
<dbReference type="VEuPathDB" id="FungiDB:AB675_11717"/>
<dbReference type="EMBL" id="LFJN01000040">
    <property type="protein sequence ID" value="KPI35431.1"/>
    <property type="molecule type" value="Genomic_DNA"/>
</dbReference>
<organism evidence="4 5">
    <name type="scientific">Cyphellophora attinorum</name>
    <dbReference type="NCBI Taxonomy" id="1664694"/>
    <lineage>
        <taxon>Eukaryota</taxon>
        <taxon>Fungi</taxon>
        <taxon>Dikarya</taxon>
        <taxon>Ascomycota</taxon>
        <taxon>Pezizomycotina</taxon>
        <taxon>Eurotiomycetes</taxon>
        <taxon>Chaetothyriomycetidae</taxon>
        <taxon>Chaetothyriales</taxon>
        <taxon>Cyphellophoraceae</taxon>
        <taxon>Cyphellophora</taxon>
    </lineage>
</organism>
<feature type="region of interest" description="Disordered" evidence="3">
    <location>
        <begin position="307"/>
        <end position="354"/>
    </location>
</feature>
<keyword evidence="2" id="KW-0963">Cytoplasm</keyword>
<feature type="compositionally biased region" description="Low complexity" evidence="3">
    <location>
        <begin position="454"/>
        <end position="464"/>
    </location>
</feature>
<comment type="subcellular location">
    <subcellularLocation>
        <location evidence="1">Cytoplasm</location>
    </subcellularLocation>
</comment>
<evidence type="ECO:0000256" key="3">
    <source>
        <dbReference type="SAM" id="MobiDB-lite"/>
    </source>
</evidence>
<dbReference type="PANTHER" id="PTHR12983">
    <property type="entry name" value="RING FINGER 10 FAMILY MEMBER"/>
    <property type="match status" value="1"/>
</dbReference>
<proteinExistence type="predicted"/>
<sequence length="490" mass="54275">MHSTDDVSPVPEKKARWKKCPICEDSVYISETRPVRWSVDKEASQLMEGGDVCLKLLKREPGSTLALPKDAADNYGKQDDIPWYHVAEIMDYARFMKGGEQYMKDQYDKEISELDAQEKEDELMFGDETTWTRKAVAAIREAKVRLDGMGDPPHNVPAPASADSVLHSWEDEISEPEAAPAVLTAATRNLSISTSTSDPKPEQSTHANPTKAARLPFYFYSALPNFYLSPLDIRILKAAFGEFSAFPTTILPRVEHISMGHIVDDELRKRAKYIGHLPHGCEVSFLECDWTDIIHPSILEQFSDDISRRRKRNTDKEAREERDRMRAEREEDARLAHIRRQRPPGPEKSFSDTDFIPLTQNSAEVGSVDSALGSSPPWANHRTHSSFATLTTPGTSPDAPRTVWGTAAVVGPASPPLIATIEQPRPVDDGWLQGWERDLMAENDIALVEASINSQASGSQAAALSGGGARKGKKKKQITVFSTGGARRGA</sequence>
<dbReference type="InterPro" id="IPR039739">
    <property type="entry name" value="MAG2/RNF10"/>
</dbReference>
<dbReference type="GeneID" id="28732469"/>
<keyword evidence="5" id="KW-1185">Reference proteome</keyword>
<dbReference type="Proteomes" id="UP000038010">
    <property type="component" value="Unassembled WGS sequence"/>
</dbReference>
<accession>A0A0N0NI49</accession>
<dbReference type="AlphaFoldDB" id="A0A0N0NI49"/>
<dbReference type="PANTHER" id="PTHR12983:SF9">
    <property type="entry name" value="E3 UBIQUITIN-PROTEIN LIGASE RNF10"/>
    <property type="match status" value="1"/>
</dbReference>
<evidence type="ECO:0000313" key="5">
    <source>
        <dbReference type="Proteomes" id="UP000038010"/>
    </source>
</evidence>
<evidence type="ECO:0000313" key="4">
    <source>
        <dbReference type="EMBL" id="KPI35431.1"/>
    </source>
</evidence>
<gene>
    <name evidence="4" type="ORF">AB675_11717</name>
</gene>
<feature type="region of interest" description="Disordered" evidence="3">
    <location>
        <begin position="454"/>
        <end position="490"/>
    </location>
</feature>
<feature type="compositionally biased region" description="Basic and acidic residues" evidence="3">
    <location>
        <begin position="314"/>
        <end position="335"/>
    </location>
</feature>
<reference evidence="4 5" key="1">
    <citation type="submission" date="2015-06" db="EMBL/GenBank/DDBJ databases">
        <title>Draft genome of the ant-associated black yeast Phialophora attae CBS 131958.</title>
        <authorList>
            <person name="Moreno L.F."/>
            <person name="Stielow B.J."/>
            <person name="de Hoog S."/>
            <person name="Vicente V.A."/>
            <person name="Weiss V.A."/>
            <person name="de Vries M."/>
            <person name="Cruz L.M."/>
            <person name="Souza E.M."/>
        </authorList>
    </citation>
    <scope>NUCLEOTIDE SEQUENCE [LARGE SCALE GENOMIC DNA]</scope>
    <source>
        <strain evidence="4 5">CBS 131958</strain>
    </source>
</reference>
<dbReference type="OrthoDB" id="302966at2759"/>
<evidence type="ECO:0000256" key="2">
    <source>
        <dbReference type="ARBA" id="ARBA00022490"/>
    </source>
</evidence>
<dbReference type="GO" id="GO:0000976">
    <property type="term" value="F:transcription cis-regulatory region binding"/>
    <property type="evidence" value="ECO:0007669"/>
    <property type="project" value="TreeGrafter"/>
</dbReference>
<dbReference type="GO" id="GO:0005737">
    <property type="term" value="C:cytoplasm"/>
    <property type="evidence" value="ECO:0007669"/>
    <property type="project" value="UniProtKB-SubCell"/>
</dbReference>
<name>A0A0N0NI49_9EURO</name>
<comment type="caution">
    <text evidence="4">The sequence shown here is derived from an EMBL/GenBank/DDBJ whole genome shotgun (WGS) entry which is preliminary data.</text>
</comment>
<dbReference type="GO" id="GO:0045944">
    <property type="term" value="P:positive regulation of transcription by RNA polymerase II"/>
    <property type="evidence" value="ECO:0007669"/>
    <property type="project" value="TreeGrafter"/>
</dbReference>
<dbReference type="RefSeq" id="XP_017995394.1">
    <property type="nucleotide sequence ID" value="XM_018140588.1"/>
</dbReference>